<name>A0AAC9ULI1_9GAMM</name>
<dbReference type="EMBL" id="CP011037">
    <property type="protein sequence ID" value="ASM55731.1"/>
    <property type="molecule type" value="Genomic_DNA"/>
</dbReference>
<feature type="region of interest" description="Disordered" evidence="1">
    <location>
        <begin position="13"/>
        <end position="38"/>
    </location>
</feature>
<gene>
    <name evidence="2" type="ORF">PNIG_b0078</name>
</gene>
<proteinExistence type="predicted"/>
<feature type="compositionally biased region" description="Basic and acidic residues" evidence="1">
    <location>
        <begin position="18"/>
        <end position="32"/>
    </location>
</feature>
<organism evidence="2 3">
    <name type="scientific">Pseudoalteromonas nigrifaciens</name>
    <dbReference type="NCBI Taxonomy" id="28109"/>
    <lineage>
        <taxon>Bacteria</taxon>
        <taxon>Pseudomonadati</taxon>
        <taxon>Pseudomonadota</taxon>
        <taxon>Gammaproteobacteria</taxon>
        <taxon>Alteromonadales</taxon>
        <taxon>Pseudoalteromonadaceae</taxon>
        <taxon>Pseudoalteromonas</taxon>
    </lineage>
</organism>
<accession>A0AAC9ULI1</accession>
<evidence type="ECO:0000313" key="2">
    <source>
        <dbReference type="EMBL" id="ASM55731.1"/>
    </source>
</evidence>
<evidence type="ECO:0000256" key="1">
    <source>
        <dbReference type="SAM" id="MobiDB-lite"/>
    </source>
</evidence>
<dbReference type="Proteomes" id="UP000198329">
    <property type="component" value="Chromosome II"/>
</dbReference>
<keyword evidence="3" id="KW-1185">Reference proteome</keyword>
<sequence length="38" mass="4327">MSCFIFYPIAPSAPSKSNEPKRVNLGGGERRTTTKWWL</sequence>
<dbReference type="AlphaFoldDB" id="A0AAC9ULI1"/>
<reference evidence="2 3" key="1">
    <citation type="submission" date="2015-03" db="EMBL/GenBank/DDBJ databases">
        <authorList>
            <person name="Xie B.-B."/>
            <person name="Rong J.-C."/>
            <person name="Qin Q.-L."/>
            <person name="Zhang Y.-Z."/>
        </authorList>
    </citation>
    <scope>NUCLEOTIDE SEQUENCE [LARGE SCALE GENOMIC DNA]</scope>
    <source>
        <strain evidence="2 3">KMM 661</strain>
    </source>
</reference>
<evidence type="ECO:0000313" key="3">
    <source>
        <dbReference type="Proteomes" id="UP000198329"/>
    </source>
</evidence>
<protein>
    <submittedName>
        <fullName evidence="2">Uncharacterized protein</fullName>
    </submittedName>
</protein>
<dbReference type="KEGG" id="png:PNIG_b0078"/>